<keyword evidence="12" id="KW-0539">Nucleus</keyword>
<evidence type="ECO:0000256" key="12">
    <source>
        <dbReference type="ARBA" id="ARBA00023242"/>
    </source>
</evidence>
<dbReference type="STRING" id="1561998.A0A1I7TD38"/>
<dbReference type="GO" id="GO:0005634">
    <property type="term" value="C:nucleus"/>
    <property type="evidence" value="ECO:0007669"/>
    <property type="project" value="UniProtKB-SubCell"/>
</dbReference>
<dbReference type="Proteomes" id="UP000095282">
    <property type="component" value="Unplaced"/>
</dbReference>
<dbReference type="Pfam" id="PF00149">
    <property type="entry name" value="Metallophos"/>
    <property type="match status" value="1"/>
</dbReference>
<proteinExistence type="inferred from homology"/>
<comment type="similarity">
    <text evidence="5">Belongs to the lariat debranching enzyme family.</text>
</comment>
<evidence type="ECO:0000313" key="16">
    <source>
        <dbReference type="WBParaSite" id="Csp11.Scaffold583.g4735.t1"/>
    </source>
</evidence>
<evidence type="ECO:0000256" key="2">
    <source>
        <dbReference type="ARBA" id="ARBA00001947"/>
    </source>
</evidence>
<keyword evidence="11" id="KW-0464">Manganese</keyword>
<dbReference type="SMART" id="SM01124">
    <property type="entry name" value="DBR1"/>
    <property type="match status" value="1"/>
</dbReference>
<comment type="cofactor">
    <cofactor evidence="3">
        <name>Fe(2+)</name>
        <dbReference type="ChEBI" id="CHEBI:29033"/>
    </cofactor>
</comment>
<dbReference type="InterPro" id="IPR004843">
    <property type="entry name" value="Calcineurin-like_PHP"/>
</dbReference>
<comment type="cofactor">
    <cofactor evidence="2">
        <name>Zn(2+)</name>
        <dbReference type="ChEBI" id="CHEBI:29105"/>
    </cofactor>
</comment>
<evidence type="ECO:0000256" key="9">
    <source>
        <dbReference type="ARBA" id="ARBA00022833"/>
    </source>
</evidence>
<dbReference type="GO" id="GO:0046872">
    <property type="term" value="F:metal ion binding"/>
    <property type="evidence" value="ECO:0007669"/>
    <property type="project" value="UniProtKB-KW"/>
</dbReference>
<feature type="compositionally biased region" description="Basic and acidic residues" evidence="13">
    <location>
        <begin position="25"/>
        <end position="41"/>
    </location>
</feature>
<feature type="region of interest" description="Disordered" evidence="13">
    <location>
        <begin position="1"/>
        <end position="41"/>
    </location>
</feature>
<dbReference type="GO" id="GO:0000398">
    <property type="term" value="P:mRNA splicing, via spliceosome"/>
    <property type="evidence" value="ECO:0007669"/>
    <property type="project" value="TreeGrafter"/>
</dbReference>
<evidence type="ECO:0000256" key="1">
    <source>
        <dbReference type="ARBA" id="ARBA00001936"/>
    </source>
</evidence>
<evidence type="ECO:0000256" key="6">
    <source>
        <dbReference type="ARBA" id="ARBA00022664"/>
    </source>
</evidence>
<feature type="compositionally biased region" description="Acidic residues" evidence="13">
    <location>
        <begin position="471"/>
        <end position="480"/>
    </location>
</feature>
<feature type="compositionally biased region" description="Basic and acidic residues" evidence="13">
    <location>
        <begin position="481"/>
        <end position="510"/>
    </location>
</feature>
<protein>
    <submittedName>
        <fullName evidence="16">DBR1 domain-containing protein</fullName>
    </submittedName>
</protein>
<dbReference type="InterPro" id="IPR041816">
    <property type="entry name" value="Dbr1_N"/>
</dbReference>
<evidence type="ECO:0000256" key="7">
    <source>
        <dbReference type="ARBA" id="ARBA00022723"/>
    </source>
</evidence>
<dbReference type="AlphaFoldDB" id="A0A1I7TD38"/>
<evidence type="ECO:0000256" key="11">
    <source>
        <dbReference type="ARBA" id="ARBA00023211"/>
    </source>
</evidence>
<evidence type="ECO:0000256" key="13">
    <source>
        <dbReference type="SAM" id="MobiDB-lite"/>
    </source>
</evidence>
<dbReference type="PANTHER" id="PTHR12849">
    <property type="entry name" value="RNA LARIAT DEBRANCHING ENZYME"/>
    <property type="match status" value="1"/>
</dbReference>
<evidence type="ECO:0000256" key="5">
    <source>
        <dbReference type="ARBA" id="ARBA00006045"/>
    </source>
</evidence>
<feature type="domain" description="Lariat debranching enzyme C-terminal" evidence="14">
    <location>
        <begin position="291"/>
        <end position="440"/>
    </location>
</feature>
<keyword evidence="7" id="KW-0479">Metal-binding</keyword>
<keyword evidence="8" id="KW-0378">Hydrolase</keyword>
<comment type="subcellular location">
    <subcellularLocation>
        <location evidence="4">Nucleus</location>
    </subcellularLocation>
</comment>
<organism evidence="15 16">
    <name type="scientific">Caenorhabditis tropicalis</name>
    <dbReference type="NCBI Taxonomy" id="1561998"/>
    <lineage>
        <taxon>Eukaryota</taxon>
        <taxon>Metazoa</taxon>
        <taxon>Ecdysozoa</taxon>
        <taxon>Nematoda</taxon>
        <taxon>Chromadorea</taxon>
        <taxon>Rhabditida</taxon>
        <taxon>Rhabditina</taxon>
        <taxon>Rhabditomorpha</taxon>
        <taxon>Rhabditoidea</taxon>
        <taxon>Rhabditidae</taxon>
        <taxon>Peloderinae</taxon>
        <taxon>Caenorhabditis</taxon>
    </lineage>
</organism>
<keyword evidence="6" id="KW-0507">mRNA processing</keyword>
<evidence type="ECO:0000256" key="8">
    <source>
        <dbReference type="ARBA" id="ARBA00022801"/>
    </source>
</evidence>
<evidence type="ECO:0000259" key="14">
    <source>
        <dbReference type="SMART" id="SM01124"/>
    </source>
</evidence>
<keyword evidence="9" id="KW-0862">Zinc</keyword>
<dbReference type="WBParaSite" id="Csp11.Scaffold583.g4735.t1">
    <property type="protein sequence ID" value="Csp11.Scaffold583.g4735.t1"/>
    <property type="gene ID" value="Csp11.Scaffold583.g4735"/>
</dbReference>
<dbReference type="InterPro" id="IPR029052">
    <property type="entry name" value="Metallo-depent_PP-like"/>
</dbReference>
<dbReference type="GO" id="GO:0008419">
    <property type="term" value="F:RNA lariat debranching enzyme activity"/>
    <property type="evidence" value="ECO:0007669"/>
    <property type="project" value="TreeGrafter"/>
</dbReference>
<dbReference type="eggNOG" id="KOG2863">
    <property type="taxonomic scope" value="Eukaryota"/>
</dbReference>
<dbReference type="CDD" id="cd00844">
    <property type="entry name" value="MPP_Dbr1_N"/>
    <property type="match status" value="1"/>
</dbReference>
<dbReference type="Pfam" id="PF05011">
    <property type="entry name" value="DBR1"/>
    <property type="match status" value="1"/>
</dbReference>
<dbReference type="PANTHER" id="PTHR12849:SF0">
    <property type="entry name" value="LARIAT DEBRANCHING ENZYME"/>
    <property type="match status" value="1"/>
</dbReference>
<accession>A0A1I7TD38</accession>
<evidence type="ECO:0000256" key="10">
    <source>
        <dbReference type="ARBA" id="ARBA00023004"/>
    </source>
</evidence>
<evidence type="ECO:0000256" key="3">
    <source>
        <dbReference type="ARBA" id="ARBA00001954"/>
    </source>
</evidence>
<keyword evidence="10" id="KW-0408">Iron</keyword>
<name>A0A1I7TD38_9PELO</name>
<keyword evidence="15" id="KW-1185">Reference proteome</keyword>
<feature type="region of interest" description="Disordered" evidence="13">
    <location>
        <begin position="461"/>
        <end position="520"/>
    </location>
</feature>
<evidence type="ECO:0000256" key="4">
    <source>
        <dbReference type="ARBA" id="ARBA00004123"/>
    </source>
</evidence>
<dbReference type="InterPro" id="IPR007708">
    <property type="entry name" value="DBR1_C"/>
</dbReference>
<comment type="cofactor">
    <cofactor evidence="1">
        <name>Mn(2+)</name>
        <dbReference type="ChEBI" id="CHEBI:29035"/>
    </cofactor>
</comment>
<reference evidence="16" key="1">
    <citation type="submission" date="2016-11" db="UniProtKB">
        <authorList>
            <consortium name="WormBaseParasite"/>
        </authorList>
    </citation>
    <scope>IDENTIFICATION</scope>
</reference>
<dbReference type="SUPFAM" id="SSF56300">
    <property type="entry name" value="Metallo-dependent phosphatases"/>
    <property type="match status" value="1"/>
</dbReference>
<sequence>MSSEEHIETEEERCCGSKGEGVSGTDDHQDPAPEPLITEKEVGTGQKKVRIAVVGCSHGEMDAIYETMAKIEEKKNYKFDLLICCGDYQAVRNYGDLPHMSIPAKYSSLQTFYKYYSGEKVAPVLTIFIGGNHEASGYLCELPNGGWVAPKIYYMGFANCIQFAGLRIAGLSGIYSYFDFDFAHFERPSFSGKDVKTVYHVRNVDMFRLRQLKPANEDKSSNPIDIMLSHDWPTGIPDYGDKQWLFRMKDQFEADHENGKLGNPAGMKLIYECRPRYYLAAHLHIAFAALFPHKGSGTDRPQPTRFLSLDKPIPGRQFMQALEINVAEDAKMELSYDPHWLAILKNTDLLTTAEHEKIVCPDRVGSQPCVYERKDFRPTAEELEEIEKLGDLTIKTDTFRHTAPPLKEDNQSARNVPPSAYYRNPQSAEFCQWLGIRDLNQMLIEKSPEYVGVPFYMIPQSDESDSKPNQDDVDFGDEDFIIDRGHEDHEPETKKSKLEPEEVIEEDKNKTVGGEEAETQ</sequence>
<evidence type="ECO:0000313" key="15">
    <source>
        <dbReference type="Proteomes" id="UP000095282"/>
    </source>
</evidence>